<comment type="function">
    <text evidence="3">Catalyzes the hydrolytic dehalogenation of small (S)-2-haloalkanoic acids to yield the corresponding (R)-2-hydroxyalkanoic acids.</text>
</comment>
<dbReference type="InterPro" id="IPR006328">
    <property type="entry name" value="2-HAD"/>
</dbReference>
<dbReference type="PANTHER" id="PTHR43316:SF3">
    <property type="entry name" value="HALOACID DEHALOGENASE, TYPE II (AFU_ORTHOLOGUE AFUA_2G07750)-RELATED"/>
    <property type="match status" value="1"/>
</dbReference>
<sequence>MTITTCVFDAYGTLFDVTAAARAAAGEPGRQGFAAKWPAIAATWRLKQLQYSWLRAVADAHVDFWEVTQNGLDYALAAEGIDDPELRERLLALYWELSAFAEVPAMLSTLKASGFATAILSNGSPEMLGAAIRSAGLGALLDAVLSVESVGVFKPHRRVYDLVGEKFMTRPENVLFVSSNGWDAAAATGYGFQTVWVNRAGEPEERLPWRPRTTLEDLTRIPELAQAGR</sequence>
<dbReference type="KEGG" id="hdh:G5B40_17900"/>
<evidence type="ECO:0000256" key="1">
    <source>
        <dbReference type="ARBA" id="ARBA00008106"/>
    </source>
</evidence>
<dbReference type="NCBIfam" id="TIGR01493">
    <property type="entry name" value="HAD-SF-IA-v2"/>
    <property type="match status" value="1"/>
</dbReference>
<dbReference type="NCBIfam" id="TIGR01428">
    <property type="entry name" value="HAD_type_II"/>
    <property type="match status" value="1"/>
</dbReference>
<accession>A0A7M3T565</accession>
<dbReference type="GO" id="GO:0018784">
    <property type="term" value="F:(S)-2-haloacid dehalogenase activity"/>
    <property type="evidence" value="ECO:0007669"/>
    <property type="project" value="UniProtKB-UniRule"/>
</dbReference>
<dbReference type="InterPro" id="IPR036412">
    <property type="entry name" value="HAD-like_sf"/>
</dbReference>
<name>A0A7M3T565_9RHOB</name>
<reference evidence="4 5" key="1">
    <citation type="submission" date="2020-02" db="EMBL/GenBank/DDBJ databases">
        <title>complete genome sequence of Rhodobacteraceae bacterium.</title>
        <authorList>
            <person name="Park J."/>
            <person name="Kim Y.-S."/>
            <person name="Kim K.-H."/>
        </authorList>
    </citation>
    <scope>NUCLEOTIDE SEQUENCE [LARGE SCALE GENOMIC DNA]</scope>
    <source>
        <strain evidence="4 5">RR4-56</strain>
    </source>
</reference>
<dbReference type="InterPro" id="IPR051540">
    <property type="entry name" value="S-2-haloacid_dehalogenase"/>
</dbReference>
<evidence type="ECO:0000256" key="2">
    <source>
        <dbReference type="ARBA" id="ARBA00022801"/>
    </source>
</evidence>
<dbReference type="CDD" id="cd02588">
    <property type="entry name" value="HAD_L2-DEX"/>
    <property type="match status" value="1"/>
</dbReference>
<keyword evidence="2 3" id="KW-0378">Hydrolase</keyword>
<dbReference type="SUPFAM" id="SSF56784">
    <property type="entry name" value="HAD-like"/>
    <property type="match status" value="1"/>
</dbReference>
<proteinExistence type="inferred from homology"/>
<dbReference type="Gene3D" id="1.10.150.240">
    <property type="entry name" value="Putative phosphatase, domain 2"/>
    <property type="match status" value="1"/>
</dbReference>
<evidence type="ECO:0000313" key="4">
    <source>
        <dbReference type="EMBL" id="QIE57146.1"/>
    </source>
</evidence>
<dbReference type="EC" id="3.8.1.2" evidence="3"/>
<organism evidence="4 5">
    <name type="scientific">Pikeienuella piscinae</name>
    <dbReference type="NCBI Taxonomy" id="2748098"/>
    <lineage>
        <taxon>Bacteria</taxon>
        <taxon>Pseudomonadati</taxon>
        <taxon>Pseudomonadota</taxon>
        <taxon>Alphaproteobacteria</taxon>
        <taxon>Rhodobacterales</taxon>
        <taxon>Paracoccaceae</taxon>
        <taxon>Pikeienuella</taxon>
    </lineage>
</organism>
<dbReference type="SFLD" id="SFLDS00003">
    <property type="entry name" value="Haloacid_Dehalogenase"/>
    <property type="match status" value="1"/>
</dbReference>
<dbReference type="PANTHER" id="PTHR43316">
    <property type="entry name" value="HYDROLASE, HALOACID DELAHOGENASE-RELATED"/>
    <property type="match status" value="1"/>
</dbReference>
<dbReference type="InterPro" id="IPR006439">
    <property type="entry name" value="HAD-SF_hydro_IA"/>
</dbReference>
<keyword evidence="5" id="KW-1185">Reference proteome</keyword>
<dbReference type="EMBL" id="CP049056">
    <property type="protein sequence ID" value="QIE57146.1"/>
    <property type="molecule type" value="Genomic_DNA"/>
</dbReference>
<dbReference type="Gene3D" id="3.40.50.1000">
    <property type="entry name" value="HAD superfamily/HAD-like"/>
    <property type="match status" value="1"/>
</dbReference>
<protein>
    <recommendedName>
        <fullName evidence="3">(S)-2-haloacid dehalogenase</fullName>
        <ecNumber evidence="3">3.8.1.2</ecNumber>
    </recommendedName>
    <alternativeName>
        <fullName evidence="3">2-haloalkanoic acid dehalogenase</fullName>
    </alternativeName>
    <alternativeName>
        <fullName evidence="3">Halocarboxylic acid halidohydrolase</fullName>
    </alternativeName>
    <alternativeName>
        <fullName evidence="3">L-2-haloacid dehalogenase</fullName>
    </alternativeName>
</protein>
<comment type="catalytic activity">
    <reaction evidence="3">
        <text>an (S)-2-haloacid + H2O = a (2R)-2-hydroxycarboxylate + a halide anion + H(+)</text>
        <dbReference type="Rhea" id="RHEA:11192"/>
        <dbReference type="ChEBI" id="CHEBI:15377"/>
        <dbReference type="ChEBI" id="CHEBI:15378"/>
        <dbReference type="ChEBI" id="CHEBI:16042"/>
        <dbReference type="ChEBI" id="CHEBI:58314"/>
        <dbReference type="ChEBI" id="CHEBI:137405"/>
        <dbReference type="EC" id="3.8.1.2"/>
    </reaction>
</comment>
<dbReference type="Pfam" id="PF00702">
    <property type="entry name" value="Hydrolase"/>
    <property type="match status" value="1"/>
</dbReference>
<evidence type="ECO:0000256" key="3">
    <source>
        <dbReference type="RuleBase" id="RU368077"/>
    </source>
</evidence>
<dbReference type="SFLD" id="SFLDG01129">
    <property type="entry name" value="C1.5:_HAD__Beta-PGM__Phosphata"/>
    <property type="match status" value="1"/>
</dbReference>
<dbReference type="InterPro" id="IPR023214">
    <property type="entry name" value="HAD_sf"/>
</dbReference>
<dbReference type="SFLD" id="SFLDG01135">
    <property type="entry name" value="C1.5.6:_HAD__Beta-PGM__Phospha"/>
    <property type="match status" value="1"/>
</dbReference>
<dbReference type="Proteomes" id="UP000503336">
    <property type="component" value="Chromosome"/>
</dbReference>
<gene>
    <name evidence="4" type="ORF">G5B40_17900</name>
</gene>
<evidence type="ECO:0000313" key="5">
    <source>
        <dbReference type="Proteomes" id="UP000503336"/>
    </source>
</evidence>
<dbReference type="InterPro" id="IPR023198">
    <property type="entry name" value="PGP-like_dom2"/>
</dbReference>
<comment type="similarity">
    <text evidence="1 3">Belongs to the HAD-like hydrolase superfamily. S-2-haloalkanoic acid dehalogenase family.</text>
</comment>
<dbReference type="PRINTS" id="PR00413">
    <property type="entry name" value="HADHALOGNASE"/>
</dbReference>
<dbReference type="AlphaFoldDB" id="A0A7M3T565"/>
<dbReference type="RefSeq" id="WP_165101544.1">
    <property type="nucleotide sequence ID" value="NZ_CP049056.1"/>
</dbReference>
<dbReference type="SFLD" id="SFLDF00045">
    <property type="entry name" value="2-haloacid_dehalogenase"/>
    <property type="match status" value="1"/>
</dbReference>